<dbReference type="NCBIfam" id="TIGR00272">
    <property type="entry name" value="DPH2"/>
    <property type="match status" value="1"/>
</dbReference>
<dbReference type="Gene3D" id="3.40.50.11860">
    <property type="entry name" value="Diphthamide synthesis DPH1/DPH2 domain 3"/>
    <property type="match status" value="1"/>
</dbReference>
<dbReference type="InterPro" id="IPR042265">
    <property type="entry name" value="DPH1/DPH2_3"/>
</dbReference>
<sequence>MEKWNINSPDIPIVFEINETGNWIKKNGFTKVGLQFPDELLGISVVVCKQLNDIATSCLCVILGDSSFASCCVDEIAGQHMGIDALVHYGRACLSETTGRLPIYYVFGKYSPCLLRNEFKLFKQIPHNVMQRIVSYSEIPPILLIIYDFRFKDVAQYIYQELMSISDSLGHKFPHLIWTEPATEASNNRSHLIRCGRLLIPYQSDCNISNRTNDERSWMMLYIGHTTGTTTTENNCDLLSIYRILLCCPEVDPLKTVVFDPVTCDLDLSGLQVTNLLKRRSYLVERAKDAQYIGILVCTLSIKDYQCIIDRLKELLRRAKRFCITLFVGRLNPAKLANLPELQLLILIACPETSLYNSRDIHIPIITPYEMECVLRSCNNIDGQYLNDDRTWTAEKCWVDFRDLLPSGRAYVPLENVTPELTESLADISLVDGHSRLISGTNSKYSMDNSQTLVVQQSSELIESSHWDFNMNKFNRTWYGLDQEIGQTPVAHVKDGRIGLPTKYTHENQIQSSD</sequence>
<evidence type="ECO:0000256" key="5">
    <source>
        <dbReference type="ARBA" id="ARBA00022723"/>
    </source>
</evidence>
<comment type="caution">
    <text evidence="9">The sequence shown here is derived from an EMBL/GenBank/DDBJ whole genome shotgun (WGS) entry which is preliminary data.</text>
</comment>
<comment type="pathway">
    <text evidence="2 8">Protein modification; peptidyl-diphthamide biosynthesis.</text>
</comment>
<dbReference type="InterPro" id="IPR042263">
    <property type="entry name" value="DPH1/DPH2_1"/>
</dbReference>
<evidence type="ECO:0000256" key="3">
    <source>
        <dbReference type="ARBA" id="ARBA00006179"/>
    </source>
</evidence>
<keyword evidence="5 8" id="KW-0479">Metal-binding</keyword>
<accession>A0A4Z2CMI9</accession>
<dbReference type="GO" id="GO:0090560">
    <property type="term" value="F:2-(3-amino-3-carboxypropyl)histidine synthase activity"/>
    <property type="evidence" value="ECO:0007669"/>
    <property type="project" value="InterPro"/>
</dbReference>
<name>A0A4Z2CMI9_SCHJA</name>
<keyword evidence="6 8" id="KW-0408">Iron</keyword>
<dbReference type="EMBL" id="SKCS01000531">
    <property type="protein sequence ID" value="TNN05421.1"/>
    <property type="molecule type" value="Genomic_DNA"/>
</dbReference>
<comment type="cofactor">
    <cofactor evidence="1">
        <name>[4Fe-4S] cluster</name>
        <dbReference type="ChEBI" id="CHEBI:49883"/>
    </cofactor>
</comment>
<gene>
    <name evidence="9" type="ORF">EWB00_009264</name>
</gene>
<dbReference type="Proteomes" id="UP000311919">
    <property type="component" value="Unassembled WGS sequence"/>
</dbReference>
<dbReference type="GO" id="GO:0017183">
    <property type="term" value="P:protein histidyl modification to diphthamide"/>
    <property type="evidence" value="ECO:0007669"/>
    <property type="project" value="UniProtKB-UniPathway"/>
</dbReference>
<evidence type="ECO:0000256" key="6">
    <source>
        <dbReference type="ARBA" id="ARBA00023004"/>
    </source>
</evidence>
<dbReference type="UniPathway" id="UPA00559"/>
<evidence type="ECO:0000256" key="4">
    <source>
        <dbReference type="ARBA" id="ARBA00021914"/>
    </source>
</evidence>
<dbReference type="OrthoDB" id="449241at2759"/>
<dbReference type="EMBL" id="SKCS01000531">
    <property type="protein sequence ID" value="TNN05424.1"/>
    <property type="molecule type" value="Genomic_DNA"/>
</dbReference>
<dbReference type="InterPro" id="IPR016435">
    <property type="entry name" value="DPH1/DPH2"/>
</dbReference>
<evidence type="ECO:0000313" key="10">
    <source>
        <dbReference type="Proteomes" id="UP000311919"/>
    </source>
</evidence>
<dbReference type="PANTHER" id="PTHR10762">
    <property type="entry name" value="DIPHTHAMIDE BIOSYNTHESIS PROTEIN"/>
    <property type="match status" value="1"/>
</dbReference>
<dbReference type="Pfam" id="PF01866">
    <property type="entry name" value="Diphthamide_syn"/>
    <property type="match status" value="1"/>
</dbReference>
<dbReference type="InterPro" id="IPR010014">
    <property type="entry name" value="DHP2"/>
</dbReference>
<dbReference type="GO" id="GO:0046872">
    <property type="term" value="F:metal ion binding"/>
    <property type="evidence" value="ECO:0007669"/>
    <property type="project" value="UniProtKB-KW"/>
</dbReference>
<reference evidence="9 10" key="1">
    <citation type="submission" date="2019-03" db="EMBL/GenBank/DDBJ databases">
        <title>An improved genome assembly of the fluke Schistosoma japonicum.</title>
        <authorList>
            <person name="Hu W."/>
            <person name="Luo F."/>
            <person name="Yin M."/>
            <person name="Mo X."/>
            <person name="Sun C."/>
            <person name="Wu Q."/>
            <person name="Zhu B."/>
            <person name="Xiang M."/>
            <person name="Wang J."/>
            <person name="Wang Y."/>
            <person name="Zhang T."/>
            <person name="Xu B."/>
            <person name="Zheng H."/>
            <person name="Feng Z."/>
        </authorList>
    </citation>
    <scope>NUCLEOTIDE SEQUENCE [LARGE SCALE GENOMIC DNA]</scope>
    <source>
        <strain evidence="9">HuSjv2</strain>
        <tissue evidence="9">Worms</tissue>
    </source>
</reference>
<dbReference type="PANTHER" id="PTHR10762:SF2">
    <property type="entry name" value="2-(3-AMINO-3-CARBOXYPROPYL)HISTIDINE SYNTHASE SUBUNIT 2"/>
    <property type="match status" value="1"/>
</dbReference>
<dbReference type="GO" id="GO:0051536">
    <property type="term" value="F:iron-sulfur cluster binding"/>
    <property type="evidence" value="ECO:0007669"/>
    <property type="project" value="UniProtKB-KW"/>
</dbReference>
<protein>
    <recommendedName>
        <fullName evidence="4 8">2-(3-amino-3-carboxypropyl)histidine synthase subunit 2</fullName>
    </recommendedName>
</protein>
<evidence type="ECO:0000256" key="8">
    <source>
        <dbReference type="RuleBase" id="RU364133"/>
    </source>
</evidence>
<keyword evidence="10" id="KW-1185">Reference proteome</keyword>
<proteinExistence type="inferred from homology"/>
<dbReference type="AlphaFoldDB" id="A0A4Z2CMI9"/>
<comment type="function">
    <text evidence="8">Required for the first step of diphthamide biosynthesis, a post-translational modification of histidine which occurs in elongation factor 2. DPH1 and DPH2 transfer a 3-amino-3-carboxypropyl (ACP) group from S-adenosyl-L-methionine (SAM) to a histidine residue, the reaction is assisted by a reduction system comprising DPH3 and a NADH-dependent reductase. Facilitates the reduction of the catalytic iron-sulfur cluster found in the DPH1 subunit.</text>
</comment>
<organism evidence="9 10">
    <name type="scientific">Schistosoma japonicum</name>
    <name type="common">Blood fluke</name>
    <dbReference type="NCBI Taxonomy" id="6182"/>
    <lineage>
        <taxon>Eukaryota</taxon>
        <taxon>Metazoa</taxon>
        <taxon>Spiralia</taxon>
        <taxon>Lophotrochozoa</taxon>
        <taxon>Platyhelminthes</taxon>
        <taxon>Trematoda</taxon>
        <taxon>Digenea</taxon>
        <taxon>Strigeidida</taxon>
        <taxon>Schistosomatoidea</taxon>
        <taxon>Schistosomatidae</taxon>
        <taxon>Schistosoma</taxon>
    </lineage>
</organism>
<dbReference type="Gene3D" id="3.40.50.11840">
    <property type="entry name" value="Diphthamide synthesis DPH1/DPH2 domain 1"/>
    <property type="match status" value="1"/>
</dbReference>
<evidence type="ECO:0000313" key="9">
    <source>
        <dbReference type="EMBL" id="TNN05421.1"/>
    </source>
</evidence>
<dbReference type="SFLD" id="SFLDS00032">
    <property type="entry name" value="Radical_SAM_3-amino-3-carboxyp"/>
    <property type="match status" value="1"/>
</dbReference>
<evidence type="ECO:0000256" key="2">
    <source>
        <dbReference type="ARBA" id="ARBA00005156"/>
    </source>
</evidence>
<evidence type="ECO:0000256" key="7">
    <source>
        <dbReference type="ARBA" id="ARBA00023014"/>
    </source>
</evidence>
<dbReference type="STRING" id="6182.A0A4Z2CMI9"/>
<evidence type="ECO:0000256" key="1">
    <source>
        <dbReference type="ARBA" id="ARBA00001966"/>
    </source>
</evidence>
<dbReference type="NCBIfam" id="TIGR00322">
    <property type="entry name" value="diphth2_R"/>
    <property type="match status" value="1"/>
</dbReference>
<dbReference type="SFLD" id="SFLDG01121">
    <property type="entry name" value="Diphthamide_biosynthesis"/>
    <property type="match status" value="1"/>
</dbReference>
<dbReference type="FunFam" id="3.40.50.11860:FF:000001">
    <property type="entry name" value="2-(3-amino-3-carboxypropyl)histidine synthase subunit 2"/>
    <property type="match status" value="1"/>
</dbReference>
<keyword evidence="7 8" id="KW-0411">Iron-sulfur</keyword>
<comment type="similarity">
    <text evidence="3 8">Belongs to the DPH1/DPH2 family. DPH2 subfamily.</text>
</comment>